<feature type="transmembrane region" description="Helical" evidence="6">
    <location>
        <begin position="291"/>
        <end position="318"/>
    </location>
</feature>
<dbReference type="InterPro" id="IPR025857">
    <property type="entry name" value="MacB_PCD"/>
</dbReference>
<organism evidence="9 10">
    <name type="scientific">Sediminibacterium ginsengisoli</name>
    <dbReference type="NCBI Taxonomy" id="413434"/>
    <lineage>
        <taxon>Bacteria</taxon>
        <taxon>Pseudomonadati</taxon>
        <taxon>Bacteroidota</taxon>
        <taxon>Chitinophagia</taxon>
        <taxon>Chitinophagales</taxon>
        <taxon>Chitinophagaceae</taxon>
        <taxon>Sediminibacterium</taxon>
    </lineage>
</organism>
<evidence type="ECO:0000256" key="5">
    <source>
        <dbReference type="ARBA" id="ARBA00023136"/>
    </source>
</evidence>
<dbReference type="InterPro" id="IPR003838">
    <property type="entry name" value="ABC3_permease_C"/>
</dbReference>
<dbReference type="STRING" id="413434.SAMN04488132_10633"/>
<keyword evidence="9" id="KW-0449">Lipoprotein</keyword>
<feature type="domain" description="MacB-like periplasmic core" evidence="8">
    <location>
        <begin position="470"/>
        <end position="643"/>
    </location>
</feature>
<evidence type="ECO:0000256" key="2">
    <source>
        <dbReference type="ARBA" id="ARBA00022475"/>
    </source>
</evidence>
<dbReference type="Proteomes" id="UP000190888">
    <property type="component" value="Unassembled WGS sequence"/>
</dbReference>
<feature type="domain" description="ABC3 transporter permease C-terminal" evidence="7">
    <location>
        <begin position="684"/>
        <end position="796"/>
    </location>
</feature>
<evidence type="ECO:0000256" key="4">
    <source>
        <dbReference type="ARBA" id="ARBA00022989"/>
    </source>
</evidence>
<feature type="domain" description="MacB-like periplasmic core" evidence="8">
    <location>
        <begin position="20"/>
        <end position="239"/>
    </location>
</feature>
<evidence type="ECO:0000259" key="8">
    <source>
        <dbReference type="Pfam" id="PF12704"/>
    </source>
</evidence>
<comment type="subcellular location">
    <subcellularLocation>
        <location evidence="1">Cell membrane</location>
        <topology evidence="1">Multi-pass membrane protein</topology>
    </subcellularLocation>
</comment>
<dbReference type="EMBL" id="FUWH01000006">
    <property type="protein sequence ID" value="SJZ91320.1"/>
    <property type="molecule type" value="Genomic_DNA"/>
</dbReference>
<dbReference type="GO" id="GO:0005886">
    <property type="term" value="C:plasma membrane"/>
    <property type="evidence" value="ECO:0007669"/>
    <property type="project" value="UniProtKB-SubCell"/>
</dbReference>
<dbReference type="Pfam" id="PF02687">
    <property type="entry name" value="FtsX"/>
    <property type="match status" value="2"/>
</dbReference>
<dbReference type="RefSeq" id="WP_078831616.1">
    <property type="nucleotide sequence ID" value="NZ_FUWH01000006.1"/>
</dbReference>
<evidence type="ECO:0000313" key="10">
    <source>
        <dbReference type="Proteomes" id="UP000190888"/>
    </source>
</evidence>
<feature type="transmembrane region" description="Helical" evidence="6">
    <location>
        <begin position="21"/>
        <end position="42"/>
    </location>
</feature>
<feature type="transmembrane region" description="Helical" evidence="6">
    <location>
        <begin position="762"/>
        <end position="786"/>
    </location>
</feature>
<keyword evidence="2" id="KW-1003">Cell membrane</keyword>
<keyword evidence="4 6" id="KW-1133">Transmembrane helix</keyword>
<keyword evidence="10" id="KW-1185">Reference proteome</keyword>
<sequence>MFKNYLKIAFRNLWKHKSFTLINITGMGIAFTATILLAMTAMNELTFDSFNKNKNSLYQLYIETHRPNNTETNSTMPVPLTPALKAEFPDIVHISRYGSIGGSTIRYNGKEFSKLIRTTDADFLRMFTYPLISGNKETALNNKSDIVISQKSAEAIFGKEYPVGKTLNIKIHDEWKDYTVSGVMEDAPLNSSITFDMITRFENFPNYEPYADNWSSSTHDVYIQLNTGVTQAAFEKKLINFIHKYYKDDLEQLKKDGGRPDADGELLRLKLIPITDLHFSPILNTGGVSRFYAYLLLLIGAFILFIASVNFVNLSLGRTFTRAREIGMRKVMGAGRRQILLQFWGESFVICLFSLLMGMLLARLLLPYYKTNFYQAFSTDILRSPQLIIIFAAGFLLVSILAGGYPAWIMSALNTSQTVKGKITTGKNHRLRNSLMVVQFVLSGLLIICTSIVWQQLNYMRTKPLGYNKEQIISIPIGNNIGQERALELMRVQLAKVPNVLSVTGTDINLGRGRDGSTSNSVIGFQYKGKTVKTNWLRVDYDYISTLGLTLLQGRDFSRDFGTDSGVVIINEAMAAEIGEKNPLDANLDLDGSHLQVAGVVKNYHFKSLHKEITPLTMCIRKNWTLSYIFVKVKPENLPASMDAVNKVWHTVNPKAESQISFLDENTEKQYRKEERISKIFISGAVLAILISCMGLFAIVVLVIMQRTKEIGIRKVLGASVLNITTLISKDFIGLILIALTIATPIAWWAMNKWLQDFAYRIHISAWIFLLAGGIALLIALVTICIQTIRAAIANPVKSLKSE</sequence>
<feature type="transmembrane region" description="Helical" evidence="6">
    <location>
        <begin position="386"/>
        <end position="413"/>
    </location>
</feature>
<evidence type="ECO:0000256" key="1">
    <source>
        <dbReference type="ARBA" id="ARBA00004651"/>
    </source>
</evidence>
<dbReference type="AlphaFoldDB" id="A0A1T4PID5"/>
<feature type="transmembrane region" description="Helical" evidence="6">
    <location>
        <begin position="339"/>
        <end position="366"/>
    </location>
</feature>
<dbReference type="PANTHER" id="PTHR30572:SF18">
    <property type="entry name" value="ABC-TYPE MACROLIDE FAMILY EXPORT SYSTEM PERMEASE COMPONENT 2"/>
    <property type="match status" value="1"/>
</dbReference>
<keyword evidence="3 6" id="KW-0812">Transmembrane</keyword>
<evidence type="ECO:0000259" key="7">
    <source>
        <dbReference type="Pfam" id="PF02687"/>
    </source>
</evidence>
<keyword evidence="5 6" id="KW-0472">Membrane</keyword>
<evidence type="ECO:0000256" key="6">
    <source>
        <dbReference type="SAM" id="Phobius"/>
    </source>
</evidence>
<name>A0A1T4PID5_9BACT</name>
<dbReference type="PANTHER" id="PTHR30572">
    <property type="entry name" value="MEMBRANE COMPONENT OF TRANSPORTER-RELATED"/>
    <property type="match status" value="1"/>
</dbReference>
<feature type="transmembrane region" description="Helical" evidence="6">
    <location>
        <begin position="434"/>
        <end position="454"/>
    </location>
</feature>
<feature type="transmembrane region" description="Helical" evidence="6">
    <location>
        <begin position="732"/>
        <end position="750"/>
    </location>
</feature>
<evidence type="ECO:0000313" key="9">
    <source>
        <dbReference type="EMBL" id="SJZ91320.1"/>
    </source>
</evidence>
<dbReference type="Pfam" id="PF12704">
    <property type="entry name" value="MacB_PCD"/>
    <property type="match status" value="2"/>
</dbReference>
<gene>
    <name evidence="9" type="ORF">SAMN04488132_10633</name>
</gene>
<dbReference type="InterPro" id="IPR050250">
    <property type="entry name" value="Macrolide_Exporter_MacB"/>
</dbReference>
<feature type="domain" description="ABC3 transporter permease C-terminal" evidence="7">
    <location>
        <begin position="298"/>
        <end position="413"/>
    </location>
</feature>
<reference evidence="9 10" key="1">
    <citation type="submission" date="2017-02" db="EMBL/GenBank/DDBJ databases">
        <authorList>
            <person name="Peterson S.W."/>
        </authorList>
    </citation>
    <scope>NUCLEOTIDE SEQUENCE [LARGE SCALE GENOMIC DNA]</scope>
    <source>
        <strain evidence="9 10">DSM 22335</strain>
    </source>
</reference>
<accession>A0A1T4PID5</accession>
<dbReference type="OrthoDB" id="5933722at2"/>
<evidence type="ECO:0000256" key="3">
    <source>
        <dbReference type="ARBA" id="ARBA00022692"/>
    </source>
</evidence>
<feature type="transmembrane region" description="Helical" evidence="6">
    <location>
        <begin position="680"/>
        <end position="705"/>
    </location>
</feature>
<dbReference type="GO" id="GO:0022857">
    <property type="term" value="F:transmembrane transporter activity"/>
    <property type="evidence" value="ECO:0007669"/>
    <property type="project" value="TreeGrafter"/>
</dbReference>
<protein>
    <submittedName>
        <fullName evidence="9">ABC-type transport system, involved in lipoprotein release, permease component</fullName>
    </submittedName>
</protein>
<proteinExistence type="predicted"/>